<feature type="domain" description="DhaL" evidence="3">
    <location>
        <begin position="7"/>
        <end position="211"/>
    </location>
</feature>
<dbReference type="OrthoDB" id="9800291at2"/>
<evidence type="ECO:0000256" key="2">
    <source>
        <dbReference type="ARBA" id="ARBA00022777"/>
    </source>
</evidence>
<dbReference type="InterPro" id="IPR036117">
    <property type="entry name" value="DhaL_dom_sf"/>
</dbReference>
<dbReference type="Pfam" id="PF02734">
    <property type="entry name" value="Dak2"/>
    <property type="match status" value="1"/>
</dbReference>
<dbReference type="FunFam" id="1.25.40.340:FF:000002">
    <property type="entry name" value="Dihydroxyacetone kinase, L subunit"/>
    <property type="match status" value="1"/>
</dbReference>
<proteinExistence type="predicted"/>
<dbReference type="Proteomes" id="UP000028058">
    <property type="component" value="Unassembled WGS sequence"/>
</dbReference>
<dbReference type="GO" id="GO:0005829">
    <property type="term" value="C:cytosol"/>
    <property type="evidence" value="ECO:0007669"/>
    <property type="project" value="TreeGrafter"/>
</dbReference>
<dbReference type="InterPro" id="IPR004007">
    <property type="entry name" value="DhaL_dom"/>
</dbReference>
<reference evidence="4 5" key="1">
    <citation type="journal article" date="2014" name="Genome Announc.">
        <title>Draft Genome Sequence of Streptomyces fradiae ATCC 19609, a Strain Highly Sensitive to Antibiotics.</title>
        <authorList>
            <person name="Bekker O.B."/>
            <person name="Klimina K.M."/>
            <person name="Vatlin A.A."/>
            <person name="Zakharevich N.V."/>
            <person name="Kasianov A.S."/>
            <person name="Danilenko V.N."/>
        </authorList>
    </citation>
    <scope>NUCLEOTIDE SEQUENCE [LARGE SCALE GENOMIC DNA]</scope>
    <source>
        <strain evidence="4 5">ATCC 19609</strain>
    </source>
</reference>
<dbReference type="PROSITE" id="PS51480">
    <property type="entry name" value="DHAL"/>
    <property type="match status" value="1"/>
</dbReference>
<evidence type="ECO:0000259" key="3">
    <source>
        <dbReference type="PROSITE" id="PS51480"/>
    </source>
</evidence>
<keyword evidence="2 4" id="KW-0418">Kinase</keyword>
<accession>A0A3M8F1A0</accession>
<dbReference type="PANTHER" id="PTHR28629:SF4">
    <property type="entry name" value="TRIOKINASE_FMN CYCLASE"/>
    <property type="match status" value="1"/>
</dbReference>
<gene>
    <name evidence="4" type="primary">dhaL</name>
    <name evidence="4" type="ORF">SFRA_020535</name>
</gene>
<keyword evidence="1" id="KW-0808">Transferase</keyword>
<dbReference type="SMART" id="SM01120">
    <property type="entry name" value="Dak2"/>
    <property type="match status" value="1"/>
</dbReference>
<evidence type="ECO:0000313" key="4">
    <source>
        <dbReference type="EMBL" id="RKM93571.1"/>
    </source>
</evidence>
<dbReference type="AlphaFoldDB" id="A0A3M8F1A0"/>
<comment type="caution">
    <text evidence="4">The sequence shown here is derived from an EMBL/GenBank/DDBJ whole genome shotgun (WGS) entry which is preliminary data.</text>
</comment>
<evidence type="ECO:0000313" key="5">
    <source>
        <dbReference type="Proteomes" id="UP000028058"/>
    </source>
</evidence>
<dbReference type="InterPro" id="IPR050861">
    <property type="entry name" value="Dihydroxyacetone_Kinase"/>
</dbReference>
<name>A0A3M8F1A0_9ACTN</name>
<protein>
    <submittedName>
        <fullName evidence="4">Dihydroxyacetone kinase subunit L</fullName>
    </submittedName>
</protein>
<dbReference type="EMBL" id="JNAD02000010">
    <property type="protein sequence ID" value="RKM93571.1"/>
    <property type="molecule type" value="Genomic_DNA"/>
</dbReference>
<organism evidence="4 5">
    <name type="scientific">Streptomyces xinghaiensis</name>
    <dbReference type="NCBI Taxonomy" id="1038928"/>
    <lineage>
        <taxon>Bacteria</taxon>
        <taxon>Bacillati</taxon>
        <taxon>Actinomycetota</taxon>
        <taxon>Actinomycetes</taxon>
        <taxon>Kitasatosporales</taxon>
        <taxon>Streptomycetaceae</taxon>
        <taxon>Streptomyces</taxon>
    </lineage>
</organism>
<dbReference type="Gene3D" id="1.25.40.340">
    <property type="match status" value="1"/>
</dbReference>
<evidence type="ECO:0000256" key="1">
    <source>
        <dbReference type="ARBA" id="ARBA00022679"/>
    </source>
</evidence>
<sequence>MTSFDAAFTGGWIRRFAASVRATEPELTALDQRAGDGDFGVNLTTGLTTALRMLDEAAADGDPEDASAPLLTTATAFLDSVGGTSGPLFGLLFQRLACAVRDAGPSLTTPGLAAGTREGLAVIQRVGEARAGDKTLVDALAPAARALGACPPDAPPDTALARASGGAWEGVRNTARLRARRGRASYLGDRVSGVPDPGAVGIGLFYASADGGVRALAPFLEGREQPSR</sequence>
<dbReference type="GO" id="GO:0019563">
    <property type="term" value="P:glycerol catabolic process"/>
    <property type="evidence" value="ECO:0007669"/>
    <property type="project" value="TreeGrafter"/>
</dbReference>
<dbReference type="InterPro" id="IPR012737">
    <property type="entry name" value="DhaK_L_YcgS"/>
</dbReference>
<dbReference type="RefSeq" id="WP_043467897.1">
    <property type="nucleotide sequence ID" value="NZ_CP134822.1"/>
</dbReference>
<dbReference type="PANTHER" id="PTHR28629">
    <property type="entry name" value="TRIOKINASE/FMN CYCLASE"/>
    <property type="match status" value="1"/>
</dbReference>
<dbReference type="SUPFAM" id="SSF101473">
    <property type="entry name" value="DhaL-like"/>
    <property type="match status" value="1"/>
</dbReference>
<dbReference type="NCBIfam" id="TIGR02365">
    <property type="entry name" value="dha_L_ycgS"/>
    <property type="match status" value="1"/>
</dbReference>
<keyword evidence="5" id="KW-1185">Reference proteome</keyword>
<dbReference type="GO" id="GO:0004371">
    <property type="term" value="F:glycerone kinase activity"/>
    <property type="evidence" value="ECO:0007669"/>
    <property type="project" value="InterPro"/>
</dbReference>